<dbReference type="GO" id="GO:0005524">
    <property type="term" value="F:ATP binding"/>
    <property type="evidence" value="ECO:0007669"/>
    <property type="project" value="InterPro"/>
</dbReference>
<organismHost>
    <name type="scientific">Salmonella enterica</name>
    <name type="common">Salmonella choleraesuis</name>
    <dbReference type="NCBI Taxonomy" id="28901"/>
</organismHost>
<dbReference type="GO" id="GO:0003918">
    <property type="term" value="F:DNA topoisomerase type II (double strand cut, ATP-hydrolyzing) activity"/>
    <property type="evidence" value="ECO:0007669"/>
    <property type="project" value="InterPro"/>
</dbReference>
<organism evidence="1 2">
    <name type="scientific">Salmonella phage S16</name>
    <name type="common">Salmonella phage vB_SenM-S16</name>
    <dbReference type="NCBI Taxonomy" id="1087482"/>
    <lineage>
        <taxon>Viruses</taxon>
        <taxon>Duplodnaviria</taxon>
        <taxon>Heunggongvirae</taxon>
        <taxon>Uroviricota</taxon>
        <taxon>Caudoviricetes</taxon>
        <taxon>Pantevenvirales</taxon>
        <taxon>Straboviridae</taxon>
        <taxon>Tevenvirinae</taxon>
        <taxon>Gelderlandvirus</taxon>
        <taxon>Gelderlandvirus s16</taxon>
    </lineage>
</organism>
<protein>
    <submittedName>
        <fullName evidence="1">DNA topoisomerase II large subunit C-terminal region</fullName>
    </submittedName>
</protein>
<dbReference type="OrthoDB" id="40567at10239"/>
<sequence length="45" mass="5100">MKFAKVKETEIDMKSYKAQTIVRRTSTSSLNYKNIAIMTDADVDG</sequence>
<dbReference type="Proteomes" id="UP000011284">
    <property type="component" value="Segment"/>
</dbReference>
<dbReference type="InterPro" id="IPR013760">
    <property type="entry name" value="Topo_IIA-like_dom_sf"/>
</dbReference>
<dbReference type="GeneID" id="14675245"/>
<evidence type="ECO:0000313" key="1">
    <source>
        <dbReference type="EMBL" id="AGE48138.1"/>
    </source>
</evidence>
<dbReference type="RefSeq" id="YP_007501045.1">
    <property type="nucleotide sequence ID" value="NC_020416.1"/>
</dbReference>
<proteinExistence type="predicted"/>
<dbReference type="KEGG" id="vg:14675245"/>
<dbReference type="GO" id="GO:0006265">
    <property type="term" value="P:DNA topological change"/>
    <property type="evidence" value="ECO:0007669"/>
    <property type="project" value="InterPro"/>
</dbReference>
<keyword evidence="1" id="KW-0413">Isomerase</keyword>
<dbReference type="SUPFAM" id="SSF56719">
    <property type="entry name" value="Type II DNA topoisomerase"/>
    <property type="match status" value="1"/>
</dbReference>
<accession>M1HEW8</accession>
<name>M1HEW8_BPS16</name>
<evidence type="ECO:0000313" key="2">
    <source>
        <dbReference type="Proteomes" id="UP000011284"/>
    </source>
</evidence>
<reference evidence="1 2" key="1">
    <citation type="journal article" date="2013" name="Mol. Microbiol.">
        <title>Long tail fibres of the novel broad-host-range T-even bacteriophage S16 specifically recognize Salmonella OmpC.</title>
        <authorList>
            <person name="Marti R."/>
            <person name="Zurfluh K."/>
            <person name="Hagens S."/>
            <person name="Pianezzi J."/>
            <person name="Klumpp J."/>
            <person name="Loessner M.J."/>
        </authorList>
    </citation>
    <scope>NUCLEOTIDE SEQUENCE [LARGE SCALE GENOMIC DNA]</scope>
</reference>
<dbReference type="EMBL" id="HQ331142">
    <property type="protein sequence ID" value="AGE48138.1"/>
    <property type="molecule type" value="Genomic_DNA"/>
</dbReference>
<keyword evidence="2" id="KW-1185">Reference proteome</keyword>
<dbReference type="GO" id="GO:0003677">
    <property type="term" value="F:DNA binding"/>
    <property type="evidence" value="ECO:0007669"/>
    <property type="project" value="InterPro"/>
</dbReference>
<dbReference type="Gene3D" id="3.40.50.670">
    <property type="match status" value="1"/>
</dbReference>
<dbReference type="InterPro" id="IPR013759">
    <property type="entry name" value="Topo_IIA_B_C"/>
</dbReference>